<evidence type="ECO:0000313" key="3">
    <source>
        <dbReference type="EMBL" id="MXY94257.1"/>
    </source>
</evidence>
<name>A0A6B0YUG6_9CHLR</name>
<dbReference type="CDD" id="cd02588">
    <property type="entry name" value="HAD_L2-DEX"/>
    <property type="match status" value="1"/>
</dbReference>
<dbReference type="InterPro" id="IPR006439">
    <property type="entry name" value="HAD-SF_hydro_IA"/>
</dbReference>
<sequence length="238" mass="26312">MEFSAVKALTFDIFGTVVDWRGSIIGEGESVWTDKGVDVDWPQFADSWRGGYGPSMQRVRAGELPWMNIDALHRLILDDLLEKHQVSGLSEADKVQLNKVWHRLNPWPDVASGLARLRKRFIVAALSNGNVALLVNMARHGGLCWDCVLSAELARQYKPDPEVYQTAAALLGLEPHEVMMVAAHNGDLEGSKSVGFRTAFVHRPREFGPEQTTDLVPDPSVDVVAADFNDLADRLGIP</sequence>
<dbReference type="AlphaFoldDB" id="A0A6B0YUG6"/>
<dbReference type="NCBIfam" id="TIGR01493">
    <property type="entry name" value="HAD-SF-IA-v2"/>
    <property type="match status" value="1"/>
</dbReference>
<dbReference type="InterPro" id="IPR023214">
    <property type="entry name" value="HAD_sf"/>
</dbReference>
<dbReference type="InterPro" id="IPR051540">
    <property type="entry name" value="S-2-haloacid_dehalogenase"/>
</dbReference>
<dbReference type="PANTHER" id="PTHR43316">
    <property type="entry name" value="HYDROLASE, HALOACID DELAHOGENASE-RELATED"/>
    <property type="match status" value="1"/>
</dbReference>
<reference evidence="3" key="1">
    <citation type="submission" date="2019-09" db="EMBL/GenBank/DDBJ databases">
        <title>Characterisation of the sponge microbiome using genome-centric metagenomics.</title>
        <authorList>
            <person name="Engelberts J.P."/>
            <person name="Robbins S.J."/>
            <person name="De Goeij J.M."/>
            <person name="Aranda M."/>
            <person name="Bell S.C."/>
            <person name="Webster N.S."/>
        </authorList>
    </citation>
    <scope>NUCLEOTIDE SEQUENCE</scope>
    <source>
        <strain evidence="3">SB0664_bin_27</strain>
    </source>
</reference>
<dbReference type="SUPFAM" id="SSF56784">
    <property type="entry name" value="HAD-like"/>
    <property type="match status" value="1"/>
</dbReference>
<comment type="similarity">
    <text evidence="1">Belongs to the HAD-like hydrolase superfamily. S-2-haloalkanoic acid dehalogenase family.</text>
</comment>
<dbReference type="PANTHER" id="PTHR43316:SF3">
    <property type="entry name" value="HALOACID DEHALOGENASE, TYPE II (AFU_ORTHOLOGUE AFUA_2G07750)-RELATED"/>
    <property type="match status" value="1"/>
</dbReference>
<dbReference type="GO" id="GO:0019120">
    <property type="term" value="F:hydrolase activity, acting on acid halide bonds, in C-halide compounds"/>
    <property type="evidence" value="ECO:0007669"/>
    <property type="project" value="InterPro"/>
</dbReference>
<dbReference type="InterPro" id="IPR023198">
    <property type="entry name" value="PGP-like_dom2"/>
</dbReference>
<dbReference type="InterPro" id="IPR006328">
    <property type="entry name" value="2-HAD"/>
</dbReference>
<dbReference type="PRINTS" id="PR00413">
    <property type="entry name" value="HADHALOGNASE"/>
</dbReference>
<dbReference type="NCBIfam" id="TIGR01428">
    <property type="entry name" value="HAD_type_II"/>
    <property type="match status" value="1"/>
</dbReference>
<gene>
    <name evidence="3" type="ORF">F4Y42_12510</name>
</gene>
<dbReference type="Gene3D" id="1.10.150.240">
    <property type="entry name" value="Putative phosphatase, domain 2"/>
    <property type="match status" value="1"/>
</dbReference>
<proteinExistence type="inferred from homology"/>
<protein>
    <submittedName>
        <fullName evidence="3">Haloacid dehalogenase type II</fullName>
    </submittedName>
</protein>
<organism evidence="3">
    <name type="scientific">Caldilineaceae bacterium SB0664_bin_27</name>
    <dbReference type="NCBI Taxonomy" id="2605260"/>
    <lineage>
        <taxon>Bacteria</taxon>
        <taxon>Bacillati</taxon>
        <taxon>Chloroflexota</taxon>
        <taxon>Caldilineae</taxon>
        <taxon>Caldilineales</taxon>
        <taxon>Caldilineaceae</taxon>
    </lineage>
</organism>
<comment type="caution">
    <text evidence="3">The sequence shown here is derived from an EMBL/GenBank/DDBJ whole genome shotgun (WGS) entry which is preliminary data.</text>
</comment>
<keyword evidence="2" id="KW-0378">Hydrolase</keyword>
<accession>A0A6B0YUG6</accession>
<dbReference type="InterPro" id="IPR036412">
    <property type="entry name" value="HAD-like_sf"/>
</dbReference>
<dbReference type="EMBL" id="VXRG01000104">
    <property type="protein sequence ID" value="MXY94257.1"/>
    <property type="molecule type" value="Genomic_DNA"/>
</dbReference>
<dbReference type="Pfam" id="PF00702">
    <property type="entry name" value="Hydrolase"/>
    <property type="match status" value="1"/>
</dbReference>
<dbReference type="Gene3D" id="3.40.50.1000">
    <property type="entry name" value="HAD superfamily/HAD-like"/>
    <property type="match status" value="1"/>
</dbReference>
<evidence type="ECO:0000256" key="1">
    <source>
        <dbReference type="ARBA" id="ARBA00008106"/>
    </source>
</evidence>
<evidence type="ECO:0000256" key="2">
    <source>
        <dbReference type="ARBA" id="ARBA00022801"/>
    </source>
</evidence>